<gene>
    <name evidence="1" type="ORF">Q9L58_005209</name>
</gene>
<dbReference type="Proteomes" id="UP001447188">
    <property type="component" value="Unassembled WGS sequence"/>
</dbReference>
<dbReference type="EMBL" id="JBBBZM010000061">
    <property type="protein sequence ID" value="KAL0635867.1"/>
    <property type="molecule type" value="Genomic_DNA"/>
</dbReference>
<accession>A0ABR3GIW6</accession>
<protein>
    <recommendedName>
        <fullName evidence="3">DUF1763-domain-containing protein</fullName>
    </recommendedName>
</protein>
<keyword evidence="2" id="KW-1185">Reference proteome</keyword>
<evidence type="ECO:0000313" key="2">
    <source>
        <dbReference type="Proteomes" id="UP001447188"/>
    </source>
</evidence>
<evidence type="ECO:0000313" key="1">
    <source>
        <dbReference type="EMBL" id="KAL0635867.1"/>
    </source>
</evidence>
<name>A0ABR3GIW6_9PEZI</name>
<reference evidence="1 2" key="1">
    <citation type="submission" date="2024-02" db="EMBL/GenBank/DDBJ databases">
        <title>Discinaceae phylogenomics.</title>
        <authorList>
            <person name="Dirks A.C."/>
            <person name="James T.Y."/>
        </authorList>
    </citation>
    <scope>NUCLEOTIDE SEQUENCE [LARGE SCALE GENOMIC DNA]</scope>
    <source>
        <strain evidence="1 2">ACD0624</strain>
    </source>
</reference>
<sequence length="119" mass="13706">MPPPRSAIIASYRQLYKAGLSSIQHSSPARFAIRDKIRAAFRNGAAVFSQQRADNTVEFLRTAARRKGIEHQVVRNLCLVHYWQVMGKKNRKIEGYETAYSSYYENIGLLNQSMELELR</sequence>
<organism evidence="1 2">
    <name type="scientific">Discina gigas</name>
    <dbReference type="NCBI Taxonomy" id="1032678"/>
    <lineage>
        <taxon>Eukaryota</taxon>
        <taxon>Fungi</taxon>
        <taxon>Dikarya</taxon>
        <taxon>Ascomycota</taxon>
        <taxon>Pezizomycotina</taxon>
        <taxon>Pezizomycetes</taxon>
        <taxon>Pezizales</taxon>
        <taxon>Discinaceae</taxon>
        <taxon>Discina</taxon>
    </lineage>
</organism>
<proteinExistence type="predicted"/>
<evidence type="ECO:0008006" key="3">
    <source>
        <dbReference type="Google" id="ProtNLM"/>
    </source>
</evidence>
<comment type="caution">
    <text evidence="1">The sequence shown here is derived from an EMBL/GenBank/DDBJ whole genome shotgun (WGS) entry which is preliminary data.</text>
</comment>